<organism evidence="1 2">
    <name type="scientific">Trichophyton interdigitale (strain MR816)</name>
    <dbReference type="NCBI Taxonomy" id="1215338"/>
    <lineage>
        <taxon>Eukaryota</taxon>
        <taxon>Fungi</taxon>
        <taxon>Dikarya</taxon>
        <taxon>Ascomycota</taxon>
        <taxon>Pezizomycotina</taxon>
        <taxon>Eurotiomycetes</taxon>
        <taxon>Eurotiomycetidae</taxon>
        <taxon>Onygenales</taxon>
        <taxon>Arthrodermataceae</taxon>
        <taxon>Trichophyton</taxon>
    </lineage>
</organism>
<dbReference type="HOGENOM" id="CLU_727998_0_0_1"/>
<name>A0A059J197_TRIIM</name>
<gene>
    <name evidence="1" type="ORF">H109_06513</name>
</gene>
<protein>
    <submittedName>
        <fullName evidence="1">Uncharacterized protein</fullName>
    </submittedName>
</protein>
<reference evidence="1 2" key="1">
    <citation type="submission" date="2014-02" db="EMBL/GenBank/DDBJ databases">
        <title>The Genome Sequence of Trichophyton interdigitale MR816.</title>
        <authorList>
            <consortium name="The Broad Institute Genomics Platform"/>
            <person name="Cuomo C.A."/>
            <person name="White T.C."/>
            <person name="Graser Y."/>
            <person name="Martinez-Rossi N."/>
            <person name="Heitman J."/>
            <person name="Young S.K."/>
            <person name="Zeng Q."/>
            <person name="Gargeya S."/>
            <person name="Abouelleil A."/>
            <person name="Alvarado L."/>
            <person name="Chapman S.B."/>
            <person name="Gainer-Dewar J."/>
            <person name="Goldberg J."/>
            <person name="Griggs A."/>
            <person name="Gujja S."/>
            <person name="Hansen M."/>
            <person name="Howarth C."/>
            <person name="Imamovic A."/>
            <person name="Larimer J."/>
            <person name="Martinez D."/>
            <person name="Murphy C."/>
            <person name="Pearson M.D."/>
            <person name="Persinoti G."/>
            <person name="Poon T."/>
            <person name="Priest M."/>
            <person name="Roberts A.D."/>
            <person name="Saif S."/>
            <person name="Shea T.D."/>
            <person name="Sykes S.N."/>
            <person name="Wortman J."/>
            <person name="Nusbaum C."/>
            <person name="Birren B."/>
        </authorList>
    </citation>
    <scope>NUCLEOTIDE SEQUENCE [LARGE SCALE GENOMIC DNA]</scope>
    <source>
        <strain evidence="1 2">MR816</strain>
    </source>
</reference>
<proteinExistence type="predicted"/>
<keyword evidence="2" id="KW-1185">Reference proteome</keyword>
<comment type="caution">
    <text evidence="1">The sequence shown here is derived from an EMBL/GenBank/DDBJ whole genome shotgun (WGS) entry which is preliminary data.</text>
</comment>
<evidence type="ECO:0000313" key="1">
    <source>
        <dbReference type="EMBL" id="KDB21554.1"/>
    </source>
</evidence>
<evidence type="ECO:0000313" key="2">
    <source>
        <dbReference type="Proteomes" id="UP000024533"/>
    </source>
</evidence>
<dbReference type="EMBL" id="AOKY01000476">
    <property type="protein sequence ID" value="KDB21554.1"/>
    <property type="molecule type" value="Genomic_DNA"/>
</dbReference>
<dbReference type="OrthoDB" id="2687876at2759"/>
<dbReference type="AlphaFoldDB" id="A0A059J197"/>
<dbReference type="Proteomes" id="UP000024533">
    <property type="component" value="Unassembled WGS sequence"/>
</dbReference>
<sequence length="380" mass="42109">MRFETLWLVRSTARLSKPLAECRFSPSRSCLKSCSSWICGLCSCSVKSISELARSSPPCLDIIQAICVILRTKIAAWHTLKDVFNVLCTRDCPQCDAFGGFVFLPLLERCCLRCLTASPRFRVPAAEVKKLLGISQAHLRQSVPLLHTIPGIYSMDESSRNRRMYIVAVKQVFNAFTFPRTSSASVAATAPANRTHAVLRYMAGTTLPYVNIESGEVQRGLCCSGCQILIEAGTTPNPTEDLARRDRVYSKTGFLDHFPHCPEAQKLWKRSKEGKEAVKLPMSIIRGGYFSKRDVVMSVNGRLHSIHFQLSGILSEVTVSRNRDSDASTSVSPQTTAVVKIARLAWEIYHAPCRRSELAGCQSRAGWLHSFSAISISMGE</sequence>
<dbReference type="STRING" id="1215338.A0A059J197"/>
<accession>A0A059J197</accession>